<accession>A0A0C3A1W8</accession>
<reference evidence="4" key="2">
    <citation type="submission" date="2015-01" db="EMBL/GenBank/DDBJ databases">
        <title>Evolutionary Origins and Diversification of the Mycorrhizal Mutualists.</title>
        <authorList>
            <consortium name="DOE Joint Genome Institute"/>
            <consortium name="Mycorrhizal Genomics Consortium"/>
            <person name="Kohler A."/>
            <person name="Kuo A."/>
            <person name="Nagy L.G."/>
            <person name="Floudas D."/>
            <person name="Copeland A."/>
            <person name="Barry K.W."/>
            <person name="Cichocki N."/>
            <person name="Veneault-Fourrey C."/>
            <person name="LaButti K."/>
            <person name="Lindquist E.A."/>
            <person name="Lipzen A."/>
            <person name="Lundell T."/>
            <person name="Morin E."/>
            <person name="Murat C."/>
            <person name="Riley R."/>
            <person name="Ohm R."/>
            <person name="Sun H."/>
            <person name="Tunlid A."/>
            <person name="Henrissat B."/>
            <person name="Grigoriev I.V."/>
            <person name="Hibbett D.S."/>
            <person name="Martin F."/>
        </authorList>
    </citation>
    <scope>NUCLEOTIDE SEQUENCE [LARGE SCALE GENOMIC DNA]</scope>
    <source>
        <strain evidence="4">Foug A</strain>
    </source>
</reference>
<organism evidence="3 4">
    <name type="scientific">Scleroderma citrinum Foug A</name>
    <dbReference type="NCBI Taxonomy" id="1036808"/>
    <lineage>
        <taxon>Eukaryota</taxon>
        <taxon>Fungi</taxon>
        <taxon>Dikarya</taxon>
        <taxon>Basidiomycota</taxon>
        <taxon>Agaricomycotina</taxon>
        <taxon>Agaricomycetes</taxon>
        <taxon>Agaricomycetidae</taxon>
        <taxon>Boletales</taxon>
        <taxon>Sclerodermatineae</taxon>
        <taxon>Sclerodermataceae</taxon>
        <taxon>Scleroderma</taxon>
    </lineage>
</organism>
<feature type="transmembrane region" description="Helical" evidence="2">
    <location>
        <begin position="430"/>
        <end position="453"/>
    </location>
</feature>
<keyword evidence="2" id="KW-0812">Transmembrane</keyword>
<dbReference type="Gene3D" id="2.120.10.80">
    <property type="entry name" value="Kelch-type beta propeller"/>
    <property type="match status" value="2"/>
</dbReference>
<dbReference type="SUPFAM" id="SSF117281">
    <property type="entry name" value="Kelch motif"/>
    <property type="match status" value="1"/>
</dbReference>
<dbReference type="AlphaFoldDB" id="A0A0C3A1W8"/>
<dbReference type="InterPro" id="IPR015915">
    <property type="entry name" value="Kelch-typ_b-propeller"/>
</dbReference>
<feature type="region of interest" description="Disordered" evidence="1">
    <location>
        <begin position="689"/>
        <end position="733"/>
    </location>
</feature>
<keyword evidence="2" id="KW-1133">Transmembrane helix</keyword>
<keyword evidence="4" id="KW-1185">Reference proteome</keyword>
<sequence length="1038" mass="111382">MTQVRTELPPLSFRVHLSPRLSWFWFIPLVFAQYSPIPRWGQATVLLDSLLYVHGGLSDPYNSYSYTSAPTTPDVLLLNLSTSFDASAPPWQLLSATFSPALAWHTLTAFNASHILLFGGQPGPNSQTVLTTLNDSAMLLSVSNHTDPTFIFEAQNWAGEPMRRMRHATSSGDGKVWIIGGEKADMSGNAFSEHFIFNPYSMEFTPMPSGHYSPPDIFGHASLVISDEMLVVLGGYCASCGGLVPLSSVWALNTTKNDPEWELLPVSGGPSPSPRRDFASAVLPNGNILIHGGGNADLEETYSDGWILDTSATPMTWQSVEALSQIGQRMDHAAIQAGGLVLFCFGYGASAPAPASMFIFDPSTLEMVSSYTAPSPSSTAILAGPTQMGDPGSESGPGSTGTMPGSAPSGIDSPSDPSESSSNTRSSTRLAIALGTTFGFLGVVAGTMIVYYVKRAHGRNVPGKFVLLGGDLEDKSGDGGPGSGAVPVAGSHYAVQRRVRWLGVGSLAGVLAYLGIRSSRRTHPRPRRDMFADEDTRSFTWGGRLGASRREGSDVTSAWSIRSMGAMVRNAVSREPSGSGTVGDREERLGRIGEVDRQELIASVKHPSQGRLPKQGGSAWTYTDPFADPHPEDEYLGLDLRRGTLERDDEYDRHIPRDIPLDDYDLIPPLKITSPITFPLRTLSPLKEISRTPSSNPASPPHLSLDIPQPTISPFVPKTPTSPTARTSYAPPPEVFSRPLSLSTPYSPPSQPIRCSDSWWARFARTSLLDRRGTVFPNSNKLLDFRDPAPAPLLAAIEETSIPKSSPTESTFKSDGNMPLARKHTRSISSAHSMRTADTESAERLGGSYDVVQRIPSEGSLSRNTVASSTVEATSTACGGVRRAEKKGGLLAVNRLSTATTDESILTVSSSVEHSLLSFPSQTLVSAGSPKTATTAINTRSRSPLAMTTASATMTRGHSPSPPPASPTGKEGSIVANKVRAYERRLSQDLESQLSPPRRNTRKREEESPRSRPAIKYGLAPHASLYIANPDLSSEPVL</sequence>
<dbReference type="OrthoDB" id="432528at2759"/>
<feature type="region of interest" description="Disordered" evidence="1">
    <location>
        <begin position="924"/>
        <end position="971"/>
    </location>
</feature>
<dbReference type="InParanoid" id="A0A0C3A1W8"/>
<dbReference type="GO" id="GO:0051285">
    <property type="term" value="C:cell cortex of cell tip"/>
    <property type="evidence" value="ECO:0007669"/>
    <property type="project" value="TreeGrafter"/>
</dbReference>
<protein>
    <recommendedName>
        <fullName evidence="5">Galactose oxidase</fullName>
    </recommendedName>
</protein>
<evidence type="ECO:0000313" key="4">
    <source>
        <dbReference type="Proteomes" id="UP000053989"/>
    </source>
</evidence>
<proteinExistence type="predicted"/>
<dbReference type="EMBL" id="KN822012">
    <property type="protein sequence ID" value="KIM67638.1"/>
    <property type="molecule type" value="Genomic_DNA"/>
</dbReference>
<reference evidence="3 4" key="1">
    <citation type="submission" date="2014-04" db="EMBL/GenBank/DDBJ databases">
        <authorList>
            <consortium name="DOE Joint Genome Institute"/>
            <person name="Kuo A."/>
            <person name="Kohler A."/>
            <person name="Nagy L.G."/>
            <person name="Floudas D."/>
            <person name="Copeland A."/>
            <person name="Barry K.W."/>
            <person name="Cichocki N."/>
            <person name="Veneault-Fourrey C."/>
            <person name="LaButti K."/>
            <person name="Lindquist E.A."/>
            <person name="Lipzen A."/>
            <person name="Lundell T."/>
            <person name="Morin E."/>
            <person name="Murat C."/>
            <person name="Sun H."/>
            <person name="Tunlid A."/>
            <person name="Henrissat B."/>
            <person name="Grigoriev I.V."/>
            <person name="Hibbett D.S."/>
            <person name="Martin F."/>
            <person name="Nordberg H.P."/>
            <person name="Cantor M.N."/>
            <person name="Hua S.X."/>
        </authorList>
    </citation>
    <scope>NUCLEOTIDE SEQUENCE [LARGE SCALE GENOMIC DNA]</scope>
    <source>
        <strain evidence="3 4">Foug A</strain>
    </source>
</reference>
<evidence type="ECO:0000256" key="2">
    <source>
        <dbReference type="SAM" id="Phobius"/>
    </source>
</evidence>
<evidence type="ECO:0000256" key="1">
    <source>
        <dbReference type="SAM" id="MobiDB-lite"/>
    </source>
</evidence>
<dbReference type="STRING" id="1036808.A0A0C3A1W8"/>
<gene>
    <name evidence="3" type="ORF">SCLCIDRAFT_1210292</name>
</gene>
<feature type="transmembrane region" description="Helical" evidence="2">
    <location>
        <begin position="499"/>
        <end position="516"/>
    </location>
</feature>
<name>A0A0C3A1W8_9AGAM</name>
<feature type="region of interest" description="Disordered" evidence="1">
    <location>
        <begin position="379"/>
        <end position="424"/>
    </location>
</feature>
<dbReference type="PANTHER" id="PTHR23244:SF470">
    <property type="entry name" value="GALACTOSE OXIDASE"/>
    <property type="match status" value="1"/>
</dbReference>
<feature type="region of interest" description="Disordered" evidence="1">
    <location>
        <begin position="985"/>
        <end position="1038"/>
    </location>
</feature>
<feature type="compositionally biased region" description="Low complexity" evidence="1">
    <location>
        <begin position="389"/>
        <end position="424"/>
    </location>
</feature>
<dbReference type="PANTHER" id="PTHR23244">
    <property type="entry name" value="KELCH REPEAT DOMAIN"/>
    <property type="match status" value="1"/>
</dbReference>
<evidence type="ECO:0000313" key="3">
    <source>
        <dbReference type="EMBL" id="KIM67638.1"/>
    </source>
</evidence>
<feature type="compositionally biased region" description="Polar residues" evidence="1">
    <location>
        <begin position="924"/>
        <end position="958"/>
    </location>
</feature>
<dbReference type="HOGENOM" id="CLU_007044_0_0_1"/>
<keyword evidence="2" id="KW-0472">Membrane</keyword>
<dbReference type="GO" id="GO:0061245">
    <property type="term" value="P:establishment or maintenance of bipolar cell polarity"/>
    <property type="evidence" value="ECO:0007669"/>
    <property type="project" value="TreeGrafter"/>
</dbReference>
<evidence type="ECO:0008006" key="5">
    <source>
        <dbReference type="Google" id="ProtNLM"/>
    </source>
</evidence>
<dbReference type="Proteomes" id="UP000053989">
    <property type="component" value="Unassembled WGS sequence"/>
</dbReference>